<sequence>MVALVKPLPKLTIREGSSTKMRANGDPVHLLHVVLHSSELLAQLIRRHTRGVGEFWELFVGGNACQKAGAKASDASSQSQPKSETLIRSGLG</sequence>
<organism evidence="2">
    <name type="scientific">Anopheles sinensis</name>
    <name type="common">Mosquito</name>
    <dbReference type="NCBI Taxonomy" id="74873"/>
    <lineage>
        <taxon>Eukaryota</taxon>
        <taxon>Metazoa</taxon>
        <taxon>Ecdysozoa</taxon>
        <taxon>Arthropoda</taxon>
        <taxon>Hexapoda</taxon>
        <taxon>Insecta</taxon>
        <taxon>Pterygota</taxon>
        <taxon>Neoptera</taxon>
        <taxon>Endopterygota</taxon>
        <taxon>Diptera</taxon>
        <taxon>Nematocera</taxon>
        <taxon>Culicoidea</taxon>
        <taxon>Culicidae</taxon>
        <taxon>Anophelinae</taxon>
        <taxon>Anopheles</taxon>
    </lineage>
</organism>
<accession>A0A084VX36</accession>
<evidence type="ECO:0000313" key="3">
    <source>
        <dbReference type="EnsemblMetazoa" id="ASIC010239-PA"/>
    </source>
</evidence>
<dbReference type="EnsemblMetazoa" id="ASIC010239-RA">
    <property type="protein sequence ID" value="ASIC010239-PA"/>
    <property type="gene ID" value="ASIC010239"/>
</dbReference>
<feature type="compositionally biased region" description="Polar residues" evidence="1">
    <location>
        <begin position="74"/>
        <end position="83"/>
    </location>
</feature>
<gene>
    <name evidence="2" type="ORF">ZHAS_00010239</name>
</gene>
<evidence type="ECO:0000313" key="4">
    <source>
        <dbReference type="Proteomes" id="UP000030765"/>
    </source>
</evidence>
<dbReference type="EMBL" id="ATLV01017840">
    <property type="status" value="NOT_ANNOTATED_CDS"/>
    <property type="molecule type" value="Genomic_DNA"/>
</dbReference>
<reference evidence="2 4" key="1">
    <citation type="journal article" date="2014" name="BMC Genomics">
        <title>Genome sequence of Anopheles sinensis provides insight into genetics basis of mosquito competence for malaria parasites.</title>
        <authorList>
            <person name="Zhou D."/>
            <person name="Zhang D."/>
            <person name="Ding G."/>
            <person name="Shi L."/>
            <person name="Hou Q."/>
            <person name="Ye Y."/>
            <person name="Xu Y."/>
            <person name="Zhou H."/>
            <person name="Xiong C."/>
            <person name="Li S."/>
            <person name="Yu J."/>
            <person name="Hong S."/>
            <person name="Yu X."/>
            <person name="Zou P."/>
            <person name="Chen C."/>
            <person name="Chang X."/>
            <person name="Wang W."/>
            <person name="Lv Y."/>
            <person name="Sun Y."/>
            <person name="Ma L."/>
            <person name="Shen B."/>
            <person name="Zhu C."/>
        </authorList>
    </citation>
    <scope>NUCLEOTIDE SEQUENCE [LARGE SCALE GENOMIC DNA]</scope>
</reference>
<dbReference type="Proteomes" id="UP000030765">
    <property type="component" value="Unassembled WGS sequence"/>
</dbReference>
<protein>
    <submittedName>
        <fullName evidence="2 3">Uncharacterized protein</fullName>
    </submittedName>
</protein>
<dbReference type="EMBL" id="KE525195">
    <property type="protein sequence ID" value="KFB42530.1"/>
    <property type="molecule type" value="Genomic_DNA"/>
</dbReference>
<name>A0A084VX36_ANOSI</name>
<dbReference type="VEuPathDB" id="VectorBase:ASIC010239"/>
<keyword evidence="4" id="KW-1185">Reference proteome</keyword>
<evidence type="ECO:0000313" key="2">
    <source>
        <dbReference type="EMBL" id="KFB42530.1"/>
    </source>
</evidence>
<evidence type="ECO:0000256" key="1">
    <source>
        <dbReference type="SAM" id="MobiDB-lite"/>
    </source>
</evidence>
<feature type="region of interest" description="Disordered" evidence="1">
    <location>
        <begin position="70"/>
        <end position="92"/>
    </location>
</feature>
<proteinExistence type="predicted"/>
<reference evidence="3" key="2">
    <citation type="submission" date="2020-05" db="UniProtKB">
        <authorList>
            <consortium name="EnsemblMetazoa"/>
        </authorList>
    </citation>
    <scope>IDENTIFICATION</scope>
</reference>
<dbReference type="AlphaFoldDB" id="A0A084VX36"/>